<name>A0ABU5STZ0_9CYAN</name>
<keyword evidence="3" id="KW-1185">Reference proteome</keyword>
<evidence type="ECO:0000313" key="2">
    <source>
        <dbReference type="EMBL" id="MEA5441958.1"/>
    </source>
</evidence>
<dbReference type="Gene3D" id="2.60.120.1440">
    <property type="match status" value="1"/>
</dbReference>
<accession>A0ABU5STZ0</accession>
<reference evidence="2 3" key="1">
    <citation type="submission" date="2023-12" db="EMBL/GenBank/DDBJ databases">
        <title>Baltic Sea Cyanobacteria.</title>
        <authorList>
            <person name="Delbaje E."/>
            <person name="Fewer D.P."/>
            <person name="Shishido T.K."/>
        </authorList>
    </citation>
    <scope>NUCLEOTIDE SEQUENCE [LARGE SCALE GENOMIC DNA]</scope>
    <source>
        <strain evidence="2 3">UHCC 0281</strain>
    </source>
</reference>
<proteinExistence type="predicted"/>
<comment type="caution">
    <text evidence="2">The sequence shown here is derived from an EMBL/GenBank/DDBJ whole genome shotgun (WGS) entry which is preliminary data.</text>
</comment>
<feature type="domain" description="FecR protein" evidence="1">
    <location>
        <begin position="78"/>
        <end position="168"/>
    </location>
</feature>
<evidence type="ECO:0000259" key="1">
    <source>
        <dbReference type="Pfam" id="PF04773"/>
    </source>
</evidence>
<gene>
    <name evidence="2" type="ORF">VB739_05270</name>
</gene>
<organism evidence="2 3">
    <name type="scientific">Cyanobium gracile UHCC 0281</name>
    <dbReference type="NCBI Taxonomy" id="3110309"/>
    <lineage>
        <taxon>Bacteria</taxon>
        <taxon>Bacillati</taxon>
        <taxon>Cyanobacteriota</taxon>
        <taxon>Cyanophyceae</taxon>
        <taxon>Synechococcales</taxon>
        <taxon>Prochlorococcaceae</taxon>
        <taxon>Cyanobium</taxon>
    </lineage>
</organism>
<dbReference type="Proteomes" id="UP001302329">
    <property type="component" value="Unassembled WGS sequence"/>
</dbReference>
<dbReference type="EMBL" id="JAYGHY010000010">
    <property type="protein sequence ID" value="MEA5441958.1"/>
    <property type="molecule type" value="Genomic_DNA"/>
</dbReference>
<dbReference type="RefSeq" id="WP_323356057.1">
    <property type="nucleotide sequence ID" value="NZ_JAYGHY010000010.1"/>
</dbReference>
<sequence length="234" mass="25081">MAQRRSLWPPRTLTLAAIALLAGVLALVLPGAGVVSGASAAPRVPRVVDVPSRPAFVMPPAAPERPASVGQVLQPSTVLRTENPGRLQILLADGRSFRLGGNAQLRIEPTLLDLVRGRIIAWIDPGSKGSTPLRVRTRVGTASIQGTTVFIEATADKVLFLSWEGNVEVRAADGTAYRLTSGQRLEATPQGWKGPHRMDAAEVKNRRRTSELLNGFQAPMQTLPVIERELGLSP</sequence>
<protein>
    <submittedName>
        <fullName evidence="2">FecR family protein</fullName>
    </submittedName>
</protein>
<dbReference type="Pfam" id="PF04773">
    <property type="entry name" value="FecR"/>
    <property type="match status" value="1"/>
</dbReference>
<dbReference type="InterPro" id="IPR006860">
    <property type="entry name" value="FecR"/>
</dbReference>
<evidence type="ECO:0000313" key="3">
    <source>
        <dbReference type="Proteomes" id="UP001302329"/>
    </source>
</evidence>